<dbReference type="InterPro" id="IPR001680">
    <property type="entry name" value="WD40_rpt"/>
</dbReference>
<dbReference type="Gene3D" id="2.130.10.10">
    <property type="entry name" value="YVTN repeat-like/Quinoprotein amine dehydrogenase"/>
    <property type="match status" value="2"/>
</dbReference>
<keyword evidence="1" id="KW-0853">WD repeat</keyword>
<dbReference type="GO" id="GO:0120330">
    <property type="term" value="C:rixosome complex"/>
    <property type="evidence" value="ECO:0007669"/>
    <property type="project" value="TreeGrafter"/>
</dbReference>
<dbReference type="PROSITE" id="PS50082">
    <property type="entry name" value="WD_REPEATS_2"/>
    <property type="match status" value="2"/>
</dbReference>
<dbReference type="Pfam" id="PF00400">
    <property type="entry name" value="WD40"/>
    <property type="match status" value="2"/>
</dbReference>
<dbReference type="STRING" id="41427.A0A182ILI1"/>
<dbReference type="SUPFAM" id="SSF50998">
    <property type="entry name" value="Quinoprotein alcohol dehydrogenase-like"/>
    <property type="match status" value="1"/>
</dbReference>
<dbReference type="PANTHER" id="PTHR18763:SF0">
    <property type="entry name" value="WD REPEAT-CONTAINING PROTEIN 18"/>
    <property type="match status" value="1"/>
</dbReference>
<dbReference type="AlphaFoldDB" id="A0A182ILI1"/>
<dbReference type="InterPro" id="IPR011047">
    <property type="entry name" value="Quinoprotein_ADH-like_sf"/>
</dbReference>
<reference evidence="3" key="1">
    <citation type="submission" date="2022-08" db="UniProtKB">
        <authorList>
            <consortium name="EnsemblMetazoa"/>
        </authorList>
    </citation>
    <scope>IDENTIFICATION</scope>
    <source>
        <strain evidence="3">EBRO</strain>
    </source>
</reference>
<sequence length="439" mass="48860">MTDCVEIAITSDGSEQHWSFCAWDIRTGTQLMPYRHGGAPGAKTLQIINNQYVVAGHQAKPLLNIWPINRQEPVNVRYLLPASPRAVAVSPDGNFCIVAHAHSFNIYNLATGANMVTVSHHYGNITALKFTDDGSHFVSAAHDCRVVVWSLAKTLLQKDNKMLYEFADYTLPVSDIYVGKGGMKALLAAASLDRSCKIYDLASGKMVLNVVFPVALSVLTINGLETELFVGDKKGFIFTCNLQSAPRSKEIHLHQGLLLDNTLKGHQKAVTCLSMSMDNETLLSGGEDDVVIVWHVKTRQQLKVIPHKGPITNAFFLITPKLMFDQSVALHVPFPMFHKTTSSRVDREMLSMDYTVKKRALRDRPETETVEITVSGKVAGKANEVSETQRLEKVVHKLKTINRDLYQQSIRFMMADENGLTLNFFISNPTRVFTTSPLN</sequence>
<dbReference type="GO" id="GO:0006364">
    <property type="term" value="P:rRNA processing"/>
    <property type="evidence" value="ECO:0007669"/>
    <property type="project" value="TreeGrafter"/>
</dbReference>
<dbReference type="InterPro" id="IPR045227">
    <property type="entry name" value="WDR18/Ipi3/RID3"/>
</dbReference>
<dbReference type="EnsemblMetazoa" id="AATE001417-RA">
    <property type="protein sequence ID" value="AATE001417-PA.1"/>
    <property type="gene ID" value="AATE001417"/>
</dbReference>
<dbReference type="VEuPathDB" id="VectorBase:AATE001417"/>
<evidence type="ECO:0000256" key="2">
    <source>
        <dbReference type="ARBA" id="ARBA00022737"/>
    </source>
</evidence>
<dbReference type="InterPro" id="IPR015943">
    <property type="entry name" value="WD40/YVTN_repeat-like_dom_sf"/>
</dbReference>
<accession>A0A182ILI1</accession>
<evidence type="ECO:0000256" key="1">
    <source>
        <dbReference type="ARBA" id="ARBA00022574"/>
    </source>
</evidence>
<organism evidence="3">
    <name type="scientific">Anopheles atroparvus</name>
    <name type="common">European mosquito</name>
    <dbReference type="NCBI Taxonomy" id="41427"/>
    <lineage>
        <taxon>Eukaryota</taxon>
        <taxon>Metazoa</taxon>
        <taxon>Ecdysozoa</taxon>
        <taxon>Arthropoda</taxon>
        <taxon>Hexapoda</taxon>
        <taxon>Insecta</taxon>
        <taxon>Pterygota</taxon>
        <taxon>Neoptera</taxon>
        <taxon>Endopterygota</taxon>
        <taxon>Diptera</taxon>
        <taxon>Nematocera</taxon>
        <taxon>Culicoidea</taxon>
        <taxon>Culicidae</taxon>
        <taxon>Anophelinae</taxon>
        <taxon>Anopheles</taxon>
    </lineage>
</organism>
<dbReference type="GO" id="GO:0006261">
    <property type="term" value="P:DNA-templated DNA replication"/>
    <property type="evidence" value="ECO:0007669"/>
    <property type="project" value="TreeGrafter"/>
</dbReference>
<dbReference type="GO" id="GO:0005656">
    <property type="term" value="C:nuclear pre-replicative complex"/>
    <property type="evidence" value="ECO:0007669"/>
    <property type="project" value="TreeGrafter"/>
</dbReference>
<dbReference type="PANTHER" id="PTHR18763">
    <property type="entry name" value="WD-REPEAT PROTEIN 18"/>
    <property type="match status" value="1"/>
</dbReference>
<dbReference type="PROSITE" id="PS50294">
    <property type="entry name" value="WD_REPEATS_REGION"/>
    <property type="match status" value="2"/>
</dbReference>
<dbReference type="SMART" id="SM00320">
    <property type="entry name" value="WD40"/>
    <property type="match status" value="4"/>
</dbReference>
<protein>
    <submittedName>
        <fullName evidence="3">Uncharacterized protein</fullName>
    </submittedName>
</protein>
<keyword evidence="2" id="KW-0677">Repeat</keyword>
<name>A0A182ILI1_ANOAO</name>
<evidence type="ECO:0000313" key="3">
    <source>
        <dbReference type="EnsemblMetazoa" id="AATE001417-PA.1"/>
    </source>
</evidence>
<proteinExistence type="predicted"/>